<evidence type="ECO:0000256" key="3">
    <source>
        <dbReference type="ARBA" id="ARBA00022705"/>
    </source>
</evidence>
<evidence type="ECO:0000313" key="7">
    <source>
        <dbReference type="Proteomes" id="UP000792457"/>
    </source>
</evidence>
<evidence type="ECO:0000256" key="2">
    <source>
        <dbReference type="ARBA" id="ARBA00010727"/>
    </source>
</evidence>
<dbReference type="GO" id="GO:0003697">
    <property type="term" value="F:single-stranded DNA binding"/>
    <property type="evidence" value="ECO:0007669"/>
    <property type="project" value="TreeGrafter"/>
</dbReference>
<dbReference type="GO" id="GO:1902977">
    <property type="term" value="P:mitotic DNA replication preinitiation complex assembly"/>
    <property type="evidence" value="ECO:0007669"/>
    <property type="project" value="TreeGrafter"/>
</dbReference>
<dbReference type="Proteomes" id="UP000792457">
    <property type="component" value="Unassembled WGS sequence"/>
</dbReference>
<protein>
    <submittedName>
        <fullName evidence="6">Uncharacterized protein</fullName>
    </submittedName>
</protein>
<keyword evidence="5" id="KW-0131">Cell cycle</keyword>
<keyword evidence="3" id="KW-0235">DNA replication</keyword>
<evidence type="ECO:0000256" key="5">
    <source>
        <dbReference type="ARBA" id="ARBA00023306"/>
    </source>
</evidence>
<dbReference type="PANTHER" id="PTHR10507:SF0">
    <property type="entry name" value="CELL DIVISION CONTROL PROTEIN 45 HOMOLOG"/>
    <property type="match status" value="1"/>
</dbReference>
<accession>A0A8K0KMD9</accession>
<dbReference type="EMBL" id="KZ309259">
    <property type="protein sequence ID" value="KAG8237991.1"/>
    <property type="molecule type" value="Genomic_DNA"/>
</dbReference>
<name>A0A8K0KMD9_LADFU</name>
<dbReference type="GO" id="GO:0003688">
    <property type="term" value="F:DNA replication origin binding"/>
    <property type="evidence" value="ECO:0007669"/>
    <property type="project" value="TreeGrafter"/>
</dbReference>
<evidence type="ECO:0000313" key="6">
    <source>
        <dbReference type="EMBL" id="KAG8237991.1"/>
    </source>
</evidence>
<dbReference type="GO" id="GO:0031261">
    <property type="term" value="C:DNA replication preinitiation complex"/>
    <property type="evidence" value="ECO:0007669"/>
    <property type="project" value="TreeGrafter"/>
</dbReference>
<dbReference type="GO" id="GO:0003682">
    <property type="term" value="F:chromatin binding"/>
    <property type="evidence" value="ECO:0007669"/>
    <property type="project" value="TreeGrafter"/>
</dbReference>
<keyword evidence="7" id="KW-1185">Reference proteome</keyword>
<dbReference type="Pfam" id="PF02724">
    <property type="entry name" value="CDC45"/>
    <property type="match status" value="1"/>
</dbReference>
<comment type="subcellular location">
    <subcellularLocation>
        <location evidence="1">Nucleus</location>
    </subcellularLocation>
</comment>
<dbReference type="OrthoDB" id="10258882at2759"/>
<proteinExistence type="inferred from homology"/>
<organism evidence="6 7">
    <name type="scientific">Ladona fulva</name>
    <name type="common">Scarce chaser dragonfly</name>
    <name type="synonym">Libellula fulva</name>
    <dbReference type="NCBI Taxonomy" id="123851"/>
    <lineage>
        <taxon>Eukaryota</taxon>
        <taxon>Metazoa</taxon>
        <taxon>Ecdysozoa</taxon>
        <taxon>Arthropoda</taxon>
        <taxon>Hexapoda</taxon>
        <taxon>Insecta</taxon>
        <taxon>Pterygota</taxon>
        <taxon>Palaeoptera</taxon>
        <taxon>Odonata</taxon>
        <taxon>Epiprocta</taxon>
        <taxon>Anisoptera</taxon>
        <taxon>Libelluloidea</taxon>
        <taxon>Libellulidae</taxon>
        <taxon>Ladona</taxon>
    </lineage>
</organism>
<dbReference type="PANTHER" id="PTHR10507">
    <property type="entry name" value="CDC45-RELATED PROTEIN"/>
    <property type="match status" value="1"/>
</dbReference>
<keyword evidence="4" id="KW-0539">Nucleus</keyword>
<comment type="similarity">
    <text evidence="2">Belongs to the CDC45 family.</text>
</comment>
<dbReference type="InterPro" id="IPR038763">
    <property type="entry name" value="DHH_sf"/>
</dbReference>
<dbReference type="InterPro" id="IPR003874">
    <property type="entry name" value="CDC45"/>
</dbReference>
<reference evidence="6" key="2">
    <citation type="submission" date="2017-10" db="EMBL/GenBank/DDBJ databases">
        <title>Ladona fulva Genome sequencing and assembly.</title>
        <authorList>
            <person name="Murali S."/>
            <person name="Richards S."/>
            <person name="Bandaranaike D."/>
            <person name="Bellair M."/>
            <person name="Blankenburg K."/>
            <person name="Chao H."/>
            <person name="Dinh H."/>
            <person name="Doddapaneni H."/>
            <person name="Dugan-Rocha S."/>
            <person name="Elkadiri S."/>
            <person name="Gnanaolivu R."/>
            <person name="Hernandez B."/>
            <person name="Skinner E."/>
            <person name="Javaid M."/>
            <person name="Lee S."/>
            <person name="Li M."/>
            <person name="Ming W."/>
            <person name="Munidasa M."/>
            <person name="Muniz J."/>
            <person name="Nguyen L."/>
            <person name="Hughes D."/>
            <person name="Osuji N."/>
            <person name="Pu L.-L."/>
            <person name="Puazo M."/>
            <person name="Qu C."/>
            <person name="Quiroz J."/>
            <person name="Raj R."/>
            <person name="Weissenberger G."/>
            <person name="Xin Y."/>
            <person name="Zou X."/>
            <person name="Han Y."/>
            <person name="Worley K."/>
            <person name="Muzny D."/>
            <person name="Gibbs R."/>
        </authorList>
    </citation>
    <scope>NUCLEOTIDE SEQUENCE</scope>
    <source>
        <strain evidence="6">Sampled in the wild</strain>
    </source>
</reference>
<dbReference type="SUPFAM" id="SSF64182">
    <property type="entry name" value="DHH phosphoesterases"/>
    <property type="match status" value="1"/>
</dbReference>
<sequence>MYIEDLKKDFYSVISGERLLLLVNFDIDSICACKILQYLFRCDNMVYTLVPVQGIKGLQDAYNDNRDEVKFVLFINCGGNLDLVEILQPDEDVVFFVADNHRPTDVCNVYSNGQASYSGTFILNISCFSL</sequence>
<evidence type="ECO:0000256" key="1">
    <source>
        <dbReference type="ARBA" id="ARBA00004123"/>
    </source>
</evidence>
<dbReference type="GO" id="GO:0006270">
    <property type="term" value="P:DNA replication initiation"/>
    <property type="evidence" value="ECO:0007669"/>
    <property type="project" value="InterPro"/>
</dbReference>
<reference evidence="6" key="1">
    <citation type="submission" date="2013-04" db="EMBL/GenBank/DDBJ databases">
        <authorList>
            <person name="Qu J."/>
            <person name="Murali S.C."/>
            <person name="Bandaranaike D."/>
            <person name="Bellair M."/>
            <person name="Blankenburg K."/>
            <person name="Chao H."/>
            <person name="Dinh H."/>
            <person name="Doddapaneni H."/>
            <person name="Downs B."/>
            <person name="Dugan-Rocha S."/>
            <person name="Elkadiri S."/>
            <person name="Gnanaolivu R.D."/>
            <person name="Hernandez B."/>
            <person name="Javaid M."/>
            <person name="Jayaseelan J.C."/>
            <person name="Lee S."/>
            <person name="Li M."/>
            <person name="Ming W."/>
            <person name="Munidasa M."/>
            <person name="Muniz J."/>
            <person name="Nguyen L."/>
            <person name="Ongeri F."/>
            <person name="Osuji N."/>
            <person name="Pu L.-L."/>
            <person name="Puazo M."/>
            <person name="Qu C."/>
            <person name="Quiroz J."/>
            <person name="Raj R."/>
            <person name="Weissenberger G."/>
            <person name="Xin Y."/>
            <person name="Zou X."/>
            <person name="Han Y."/>
            <person name="Richards S."/>
            <person name="Worley K."/>
            <person name="Muzny D."/>
            <person name="Gibbs R."/>
        </authorList>
    </citation>
    <scope>NUCLEOTIDE SEQUENCE</scope>
    <source>
        <strain evidence="6">Sampled in the wild</strain>
    </source>
</reference>
<dbReference type="GO" id="GO:0000727">
    <property type="term" value="P:double-strand break repair via break-induced replication"/>
    <property type="evidence" value="ECO:0007669"/>
    <property type="project" value="TreeGrafter"/>
</dbReference>
<gene>
    <name evidence="6" type="ORF">J437_LFUL017711</name>
</gene>
<comment type="caution">
    <text evidence="6">The sequence shown here is derived from an EMBL/GenBank/DDBJ whole genome shotgun (WGS) entry which is preliminary data.</text>
</comment>
<dbReference type="AlphaFoldDB" id="A0A8K0KMD9"/>
<evidence type="ECO:0000256" key="4">
    <source>
        <dbReference type="ARBA" id="ARBA00023242"/>
    </source>
</evidence>